<dbReference type="GO" id="GO:0005615">
    <property type="term" value="C:extracellular space"/>
    <property type="evidence" value="ECO:0007669"/>
    <property type="project" value="TreeGrafter"/>
</dbReference>
<comment type="subcellular location">
    <subcellularLocation>
        <location evidence="1">Secreted</location>
    </subcellularLocation>
</comment>
<sequence length="167" mass="19556">MGVLNLLVLGRISYENNLKIYLLVTQWLIIIIITSYIFGYKQLFYLAVVGCVCAQYDWGQQIEQKEEIPRFCHLDYEPGFCNAYFPRYYFSDRDNRCLEFIYGGCGGNSNRFRSVEACESTCLKKPDYFNNAPISYSSYNFWTDKKRSWGKLTDISGYEPILEPVKI</sequence>
<keyword evidence="7" id="KW-0472">Membrane</keyword>
<keyword evidence="7" id="KW-0812">Transmembrane</keyword>
<keyword evidence="4" id="KW-0646">Protease inhibitor</keyword>
<evidence type="ECO:0000256" key="5">
    <source>
        <dbReference type="ARBA" id="ARBA00022900"/>
    </source>
</evidence>
<organism evidence="9 10">
    <name type="scientific">Bicyclus anynana</name>
    <name type="common">Squinting bush brown butterfly</name>
    <dbReference type="NCBI Taxonomy" id="110368"/>
    <lineage>
        <taxon>Eukaryota</taxon>
        <taxon>Metazoa</taxon>
        <taxon>Ecdysozoa</taxon>
        <taxon>Arthropoda</taxon>
        <taxon>Hexapoda</taxon>
        <taxon>Insecta</taxon>
        <taxon>Pterygota</taxon>
        <taxon>Neoptera</taxon>
        <taxon>Endopterygota</taxon>
        <taxon>Lepidoptera</taxon>
        <taxon>Glossata</taxon>
        <taxon>Ditrysia</taxon>
        <taxon>Papilionoidea</taxon>
        <taxon>Nymphalidae</taxon>
        <taxon>Satyrinae</taxon>
        <taxon>Satyrini</taxon>
        <taxon>Mycalesina</taxon>
        <taxon>Bicyclus</taxon>
    </lineage>
</organism>
<dbReference type="GeneID" id="112047575"/>
<evidence type="ECO:0000256" key="2">
    <source>
        <dbReference type="ARBA" id="ARBA00022525"/>
    </source>
</evidence>
<feature type="transmembrane region" description="Helical" evidence="7">
    <location>
        <begin position="20"/>
        <end position="38"/>
    </location>
</feature>
<evidence type="ECO:0000256" key="1">
    <source>
        <dbReference type="ARBA" id="ARBA00004613"/>
    </source>
</evidence>
<dbReference type="SUPFAM" id="SSF57362">
    <property type="entry name" value="BPTI-like"/>
    <property type="match status" value="1"/>
</dbReference>
<keyword evidence="2" id="KW-0964">Secreted</keyword>
<evidence type="ECO:0000256" key="7">
    <source>
        <dbReference type="SAM" id="Phobius"/>
    </source>
</evidence>
<evidence type="ECO:0000256" key="4">
    <source>
        <dbReference type="ARBA" id="ARBA00022690"/>
    </source>
</evidence>
<evidence type="ECO:0000256" key="3">
    <source>
        <dbReference type="ARBA" id="ARBA00022656"/>
    </source>
</evidence>
<dbReference type="Proteomes" id="UP001652582">
    <property type="component" value="Chromosome 10"/>
</dbReference>
<dbReference type="GO" id="GO:0004867">
    <property type="term" value="F:serine-type endopeptidase inhibitor activity"/>
    <property type="evidence" value="ECO:0007669"/>
    <property type="project" value="UniProtKB-KW"/>
</dbReference>
<keyword evidence="7" id="KW-1133">Transmembrane helix</keyword>
<dbReference type="RefSeq" id="XP_023940484.2">
    <property type="nucleotide sequence ID" value="XM_024084716.2"/>
</dbReference>
<name>A0A6J1N0V7_BICAN</name>
<protein>
    <submittedName>
        <fullName evidence="10">Uncharacterized protein LOC112047575</fullName>
    </submittedName>
</protein>
<dbReference type="InterPro" id="IPR020901">
    <property type="entry name" value="Prtase_inh_Kunz-CS"/>
</dbReference>
<gene>
    <name evidence="10" type="primary">LOC112047575</name>
</gene>
<dbReference type="InterPro" id="IPR036880">
    <property type="entry name" value="Kunitz_BPTI_sf"/>
</dbReference>
<dbReference type="Gene3D" id="4.10.410.10">
    <property type="entry name" value="Pancreatic trypsin inhibitor Kunitz domain"/>
    <property type="match status" value="1"/>
</dbReference>
<dbReference type="PROSITE" id="PS00280">
    <property type="entry name" value="BPTI_KUNITZ_1"/>
    <property type="match status" value="1"/>
</dbReference>
<proteinExistence type="predicted"/>
<dbReference type="Pfam" id="PF00014">
    <property type="entry name" value="Kunitz_BPTI"/>
    <property type="match status" value="1"/>
</dbReference>
<keyword evidence="5" id="KW-0722">Serine protease inhibitor</keyword>
<dbReference type="PANTHER" id="PTHR10083">
    <property type="entry name" value="KUNITZ-TYPE PROTEASE INHIBITOR-RELATED"/>
    <property type="match status" value="1"/>
</dbReference>
<keyword evidence="9" id="KW-1185">Reference proteome</keyword>
<dbReference type="SMART" id="SM00131">
    <property type="entry name" value="KU"/>
    <property type="match status" value="1"/>
</dbReference>
<keyword evidence="6" id="KW-1015">Disulfide bond</keyword>
<dbReference type="PANTHER" id="PTHR10083:SF217">
    <property type="entry name" value="BOOPHILIN-H2"/>
    <property type="match status" value="1"/>
</dbReference>
<keyword evidence="3" id="KW-0800">Toxin</keyword>
<dbReference type="PRINTS" id="PR00759">
    <property type="entry name" value="BASICPTASE"/>
</dbReference>
<feature type="domain" description="BPTI/Kunitz inhibitor" evidence="8">
    <location>
        <begin position="72"/>
        <end position="122"/>
    </location>
</feature>
<evidence type="ECO:0000313" key="9">
    <source>
        <dbReference type="Proteomes" id="UP001652582"/>
    </source>
</evidence>
<dbReference type="AlphaFoldDB" id="A0A6J1N0V7"/>
<dbReference type="PROSITE" id="PS50279">
    <property type="entry name" value="BPTI_KUNITZ_2"/>
    <property type="match status" value="1"/>
</dbReference>
<evidence type="ECO:0000313" key="10">
    <source>
        <dbReference type="RefSeq" id="XP_023940484.2"/>
    </source>
</evidence>
<dbReference type="KEGG" id="bany:112047575"/>
<dbReference type="OrthoDB" id="5950222at2759"/>
<dbReference type="InterPro" id="IPR050098">
    <property type="entry name" value="TFPI/VKTCI-like"/>
</dbReference>
<accession>A0A6J1N0V7</accession>
<evidence type="ECO:0000256" key="6">
    <source>
        <dbReference type="ARBA" id="ARBA00023157"/>
    </source>
</evidence>
<dbReference type="InterPro" id="IPR002223">
    <property type="entry name" value="Kunitz_BPTI"/>
</dbReference>
<evidence type="ECO:0000259" key="8">
    <source>
        <dbReference type="PROSITE" id="PS50279"/>
    </source>
</evidence>
<reference evidence="10" key="1">
    <citation type="submission" date="2025-08" db="UniProtKB">
        <authorList>
            <consortium name="RefSeq"/>
        </authorList>
    </citation>
    <scope>IDENTIFICATION</scope>
</reference>